<name>A0A2Z7AA76_9LAMI</name>
<gene>
    <name evidence="2" type="ORF">F511_26880</name>
</gene>
<feature type="region of interest" description="Disordered" evidence="1">
    <location>
        <begin position="188"/>
        <end position="265"/>
    </location>
</feature>
<dbReference type="Proteomes" id="UP000250235">
    <property type="component" value="Unassembled WGS sequence"/>
</dbReference>
<evidence type="ECO:0000313" key="2">
    <source>
        <dbReference type="EMBL" id="KZV15850.1"/>
    </source>
</evidence>
<sequence>MKQQLSEQIMKQLLRINEDESAVAMKKSCYQILITRGAADQIRSSGLSAGSRLLKVDGVWKIVEDCDRWIRMYSKPIKKQQPSVVNLAPICFFIDPFQVSRSLPMVKNWGWARVCKDVLAFSLFSHLDPIGSTNLCTYLVAIGPVVDRTDIQKRSVNNVQYNIQIVDSLGLPSIDSVTTDPIVDTVPDSTVDLDTSQSFPDADLVSPSSYSDSPMHFTTADIPLASPDHRNRPGGGGGSRSGPAKKRGGSSQSGGGRTRQRGFRY</sequence>
<proteinExistence type="predicted"/>
<organism evidence="2 3">
    <name type="scientific">Dorcoceras hygrometricum</name>
    <dbReference type="NCBI Taxonomy" id="472368"/>
    <lineage>
        <taxon>Eukaryota</taxon>
        <taxon>Viridiplantae</taxon>
        <taxon>Streptophyta</taxon>
        <taxon>Embryophyta</taxon>
        <taxon>Tracheophyta</taxon>
        <taxon>Spermatophyta</taxon>
        <taxon>Magnoliopsida</taxon>
        <taxon>eudicotyledons</taxon>
        <taxon>Gunneridae</taxon>
        <taxon>Pentapetalae</taxon>
        <taxon>asterids</taxon>
        <taxon>lamiids</taxon>
        <taxon>Lamiales</taxon>
        <taxon>Gesneriaceae</taxon>
        <taxon>Didymocarpoideae</taxon>
        <taxon>Trichosporeae</taxon>
        <taxon>Loxocarpinae</taxon>
        <taxon>Dorcoceras</taxon>
    </lineage>
</organism>
<dbReference type="EMBL" id="KV019607">
    <property type="protein sequence ID" value="KZV15850.1"/>
    <property type="molecule type" value="Genomic_DNA"/>
</dbReference>
<accession>A0A2Z7AA76</accession>
<dbReference type="AlphaFoldDB" id="A0A2Z7AA76"/>
<evidence type="ECO:0000313" key="3">
    <source>
        <dbReference type="Proteomes" id="UP000250235"/>
    </source>
</evidence>
<evidence type="ECO:0000256" key="1">
    <source>
        <dbReference type="SAM" id="MobiDB-lite"/>
    </source>
</evidence>
<protein>
    <submittedName>
        <fullName evidence="2">Uncharacterized protein</fullName>
    </submittedName>
</protein>
<reference evidence="2 3" key="1">
    <citation type="journal article" date="2015" name="Proc. Natl. Acad. Sci. U.S.A.">
        <title>The resurrection genome of Boea hygrometrica: A blueprint for survival of dehydration.</title>
        <authorList>
            <person name="Xiao L."/>
            <person name="Yang G."/>
            <person name="Zhang L."/>
            <person name="Yang X."/>
            <person name="Zhao S."/>
            <person name="Ji Z."/>
            <person name="Zhou Q."/>
            <person name="Hu M."/>
            <person name="Wang Y."/>
            <person name="Chen M."/>
            <person name="Xu Y."/>
            <person name="Jin H."/>
            <person name="Xiao X."/>
            <person name="Hu G."/>
            <person name="Bao F."/>
            <person name="Hu Y."/>
            <person name="Wan P."/>
            <person name="Li L."/>
            <person name="Deng X."/>
            <person name="Kuang T."/>
            <person name="Xiang C."/>
            <person name="Zhu J.K."/>
            <person name="Oliver M.J."/>
            <person name="He Y."/>
        </authorList>
    </citation>
    <scope>NUCLEOTIDE SEQUENCE [LARGE SCALE GENOMIC DNA]</scope>
    <source>
        <strain evidence="3">cv. XS01</strain>
    </source>
</reference>
<keyword evidence="3" id="KW-1185">Reference proteome</keyword>